<sequence length="1106" mass="121096">MDYSNYNYMGGYGAVGEYKPEANYGVTTDYNSVGYNQQQYAGGYQWQNTGNMGQAAAPTGQAVETTGYNYGYGNYSGGYEDYSAGYDYGYGNNNQEQWSDPNAVSYPQTYQNYPVGTNYVEPPKNAAMPTYTADSSVSFNGRGRGATAGRGATVGRGASVGRGAAIGRGATVSGGGFAFGMGESFGGDTSTSSFGRGVSGGERGRGAAGFRGSMSSSCDANSFRGKGSGGRGGGAARGGSSGGSARGGAGRGGGAVAKGFGVSAGRGRGGPTKNDSVASRLLSQMQPLSPFASMATYIERWKTFALNFTDCGNAVSNIECSLKASKINYLQINFDCKFLAKCSTYSIFTGVLQLNKLSTNHQVVETIYLARGIGLSKKSAKMDCYEKAYKLLTQSSISDITSQTDYGEEVLIQEVRNIYKDNPTCFMEMLKKSNALADIDISKSTPVAKPSVSKGVKTPAGKGNNRKRPTNTTSASSDAKKPRISDRLQDVLDNKHLSLAPTKKIGVLMSPNDSLLNKLTKLKELLKEEGITKLHIVPKIDQIAHKTAIHIQNVYRFEDVPILGFENRMPVYCEIYFDDVFMALGEPDMKRNIAMLNAYTNLASLLYIKPIEEFVACPKVWNSYMCREPDVCNVVTKWQGEDNNSLLTSNLANMKQMMQSMPDVTIPIEKMVLTEHESDKDIQNVFKALELSATRNLMLLECEIVRNPDMKFTCLLSLQGRLLASRTHTTKNGSKRVCSEAVMNEMKKKHDYIYVTTEFIGHTITKQELIQKAMKMKAAGEPPAKIFYKKQENKVEDNSLEARVKLEEDKTRNEQMENLPENTNIKPLLPWMAAVMYDIIDDYYKRITLEDLMVNVSEMTKSQRDMVTACASKMGLRVITKLKTQHDSSLLRRTVTAQDMSKMLQLHGGTSGRYKLLKCVNPCPPDELNRFRQECLTQHKLLVDARNNDDPDAEVLETTQPVAATPPFVAVPTNKIQTPSGSIPSKPPSLLSLNSTPAKPAIRPLMPASHRPSNPANVRPSKPPNVRPSHPPKVRPSNHASGGPYAVRPSIPASVRPPTVRPLMGSLIPPPPRSLRPTRPPRPLMEPRIPPYGGQRMLRPPRYSQF</sequence>
<feature type="region of interest" description="Disordered" evidence="1">
    <location>
        <begin position="446"/>
        <end position="484"/>
    </location>
</feature>
<feature type="compositionally biased region" description="Low complexity" evidence="1">
    <location>
        <begin position="210"/>
        <end position="225"/>
    </location>
</feature>
<dbReference type="OMA" id="NVMLSMT"/>
<dbReference type="OrthoDB" id="6148653at2759"/>
<accession>A0A9W3BBA1</accession>
<organism evidence="2 3">
    <name type="scientific">Biomphalaria glabrata</name>
    <name type="common">Bloodfluke planorb</name>
    <name type="synonym">Freshwater snail</name>
    <dbReference type="NCBI Taxonomy" id="6526"/>
    <lineage>
        <taxon>Eukaryota</taxon>
        <taxon>Metazoa</taxon>
        <taxon>Spiralia</taxon>
        <taxon>Lophotrochozoa</taxon>
        <taxon>Mollusca</taxon>
        <taxon>Gastropoda</taxon>
        <taxon>Heterobranchia</taxon>
        <taxon>Euthyneura</taxon>
        <taxon>Panpulmonata</taxon>
        <taxon>Hygrophila</taxon>
        <taxon>Lymnaeoidea</taxon>
        <taxon>Planorbidae</taxon>
        <taxon>Biomphalaria</taxon>
    </lineage>
</organism>
<feature type="compositionally biased region" description="Pro residues" evidence="1">
    <location>
        <begin position="1021"/>
        <end position="1031"/>
    </location>
</feature>
<protein>
    <submittedName>
        <fullName evidence="3 4">Uncharacterized protein LOC106057848</fullName>
    </submittedName>
</protein>
<dbReference type="RefSeq" id="XP_055896733.1">
    <property type="nucleotide sequence ID" value="XM_056040758.1"/>
</dbReference>
<feature type="compositionally biased region" description="Gly residues" evidence="1">
    <location>
        <begin position="226"/>
        <end position="253"/>
    </location>
</feature>
<dbReference type="RefSeq" id="XP_055896734.1">
    <property type="nucleotide sequence ID" value="XM_056040759.1"/>
</dbReference>
<evidence type="ECO:0000256" key="1">
    <source>
        <dbReference type="SAM" id="MobiDB-lite"/>
    </source>
</evidence>
<dbReference type="AlphaFoldDB" id="A0A9W3BBA1"/>
<dbReference type="Proteomes" id="UP001165740">
    <property type="component" value="Chromosome 9"/>
</dbReference>
<evidence type="ECO:0000313" key="4">
    <source>
        <dbReference type="RefSeq" id="XP_055896734.1"/>
    </source>
</evidence>
<dbReference type="GeneID" id="106057848"/>
<feature type="compositionally biased region" description="Gly residues" evidence="1">
    <location>
        <begin position="197"/>
        <end position="209"/>
    </location>
</feature>
<feature type="compositionally biased region" description="Pro residues" evidence="1">
    <location>
        <begin position="1068"/>
        <end position="1090"/>
    </location>
</feature>
<keyword evidence="2" id="KW-1185">Reference proteome</keyword>
<evidence type="ECO:0000313" key="3">
    <source>
        <dbReference type="RefSeq" id="XP_055896733.1"/>
    </source>
</evidence>
<proteinExistence type="predicted"/>
<evidence type="ECO:0000313" key="2">
    <source>
        <dbReference type="Proteomes" id="UP001165740"/>
    </source>
</evidence>
<feature type="region of interest" description="Disordered" evidence="1">
    <location>
        <begin position="190"/>
        <end position="253"/>
    </location>
</feature>
<feature type="compositionally biased region" description="Low complexity" evidence="1">
    <location>
        <begin position="972"/>
        <end position="997"/>
    </location>
</feature>
<name>A0A9W3BBA1_BIOGL</name>
<gene>
    <name evidence="3 4" type="primary">LOC106057848</name>
</gene>
<reference evidence="3 4" key="1">
    <citation type="submission" date="2025-04" db="UniProtKB">
        <authorList>
            <consortium name="RefSeq"/>
        </authorList>
    </citation>
    <scope>IDENTIFICATION</scope>
</reference>
<feature type="region of interest" description="Disordered" evidence="1">
    <location>
        <begin position="972"/>
        <end position="1106"/>
    </location>
</feature>